<dbReference type="AlphaFoldDB" id="A0A0B6XZ70"/>
<organism evidence="2">
    <name type="scientific">Arion vulgaris</name>
    <dbReference type="NCBI Taxonomy" id="1028688"/>
    <lineage>
        <taxon>Eukaryota</taxon>
        <taxon>Metazoa</taxon>
        <taxon>Spiralia</taxon>
        <taxon>Lophotrochozoa</taxon>
        <taxon>Mollusca</taxon>
        <taxon>Gastropoda</taxon>
        <taxon>Heterobranchia</taxon>
        <taxon>Euthyneura</taxon>
        <taxon>Panpulmonata</taxon>
        <taxon>Eupulmonata</taxon>
        <taxon>Stylommatophora</taxon>
        <taxon>Helicina</taxon>
        <taxon>Arionoidea</taxon>
        <taxon>Arionidae</taxon>
        <taxon>Arion</taxon>
    </lineage>
</organism>
<sequence length="188" mass="21176">RSSSRSNKSREKRCCEVCLPSECVPESSNKIVDVNVCEKCKLPLPTDTITDSRRDPRMRQLCIKMSLNPRLTVPQNYKSDQKLNNTKTINVNEASTEGQKSSKSSKPRDKVPILNCNIPNSISKNIDKLGVELLQPNSNVRNSQTRSRYEEIPAKKSSSNHSRSLIDLPNKRHSLGKSKGRAIQNLDM</sequence>
<feature type="compositionally biased region" description="Polar residues" evidence="1">
    <location>
        <begin position="76"/>
        <end position="104"/>
    </location>
</feature>
<feature type="region of interest" description="Disordered" evidence="1">
    <location>
        <begin position="137"/>
        <end position="188"/>
    </location>
</feature>
<reference evidence="2" key="1">
    <citation type="submission" date="2014-12" db="EMBL/GenBank/DDBJ databases">
        <title>Insight into the proteome of Arion vulgaris.</title>
        <authorList>
            <person name="Aradska J."/>
            <person name="Bulat T."/>
            <person name="Smidak R."/>
            <person name="Sarate P."/>
            <person name="Gangsoo J."/>
            <person name="Sialana F."/>
            <person name="Bilban M."/>
            <person name="Lubec G."/>
        </authorList>
    </citation>
    <scope>NUCLEOTIDE SEQUENCE</scope>
    <source>
        <tissue evidence="2">Skin</tissue>
    </source>
</reference>
<proteinExistence type="predicted"/>
<protein>
    <submittedName>
        <fullName evidence="2">Uncharacterized protein</fullName>
    </submittedName>
</protein>
<dbReference type="EMBL" id="HACG01001961">
    <property type="protein sequence ID" value="CEK48826.1"/>
    <property type="molecule type" value="Transcribed_RNA"/>
</dbReference>
<accession>A0A0B6XZ70</accession>
<evidence type="ECO:0000256" key="1">
    <source>
        <dbReference type="SAM" id="MobiDB-lite"/>
    </source>
</evidence>
<feature type="compositionally biased region" description="Basic residues" evidence="1">
    <location>
        <begin position="171"/>
        <end position="180"/>
    </location>
</feature>
<feature type="non-terminal residue" evidence="2">
    <location>
        <position position="1"/>
    </location>
</feature>
<evidence type="ECO:0000313" key="2">
    <source>
        <dbReference type="EMBL" id="CEK48826.1"/>
    </source>
</evidence>
<gene>
    <name evidence="2" type="primary">ORF5313</name>
</gene>
<feature type="compositionally biased region" description="Polar residues" evidence="1">
    <location>
        <begin position="137"/>
        <end position="146"/>
    </location>
</feature>
<feature type="region of interest" description="Disordered" evidence="1">
    <location>
        <begin position="76"/>
        <end position="113"/>
    </location>
</feature>
<name>A0A0B6XZ70_9EUPU</name>
<feature type="non-terminal residue" evidence="2">
    <location>
        <position position="188"/>
    </location>
</feature>